<feature type="region of interest" description="Disordered" evidence="1">
    <location>
        <begin position="1"/>
        <end position="51"/>
    </location>
</feature>
<dbReference type="EMBL" id="JAFHKS010000041">
    <property type="protein sequence ID" value="MBN3544287.1"/>
    <property type="molecule type" value="Genomic_DNA"/>
</dbReference>
<dbReference type="Proteomes" id="UP001319060">
    <property type="component" value="Unassembled WGS sequence"/>
</dbReference>
<keyword evidence="3" id="KW-1185">Reference proteome</keyword>
<evidence type="ECO:0000313" key="3">
    <source>
        <dbReference type="Proteomes" id="UP001319060"/>
    </source>
</evidence>
<proteinExistence type="predicted"/>
<organism evidence="2 3">
    <name type="scientific">Fictibacillus barbaricus</name>
    <dbReference type="NCBI Taxonomy" id="182136"/>
    <lineage>
        <taxon>Bacteria</taxon>
        <taxon>Bacillati</taxon>
        <taxon>Bacillota</taxon>
        <taxon>Bacilli</taxon>
        <taxon>Bacillales</taxon>
        <taxon>Fictibacillaceae</taxon>
        <taxon>Fictibacillus</taxon>
    </lineage>
</organism>
<feature type="compositionally biased region" description="Basic and acidic residues" evidence="1">
    <location>
        <begin position="36"/>
        <end position="45"/>
    </location>
</feature>
<sequence length="51" mass="5699">MRKALRRLTACPAESEHPEAGIQPRLSLSLNSKNIENSKKNDPAHKGKIVY</sequence>
<gene>
    <name evidence="2" type="ORF">JYA64_03155</name>
</gene>
<evidence type="ECO:0000256" key="1">
    <source>
        <dbReference type="SAM" id="MobiDB-lite"/>
    </source>
</evidence>
<name>A0ABS2Z9I3_9BACL</name>
<accession>A0ABS2Z9I3</accession>
<dbReference type="RefSeq" id="WP_188404135.1">
    <property type="nucleotide sequence ID" value="NZ_BMCE01000003.1"/>
</dbReference>
<evidence type="ECO:0000313" key="2">
    <source>
        <dbReference type="EMBL" id="MBN3544287.1"/>
    </source>
</evidence>
<reference evidence="2 3" key="1">
    <citation type="submission" date="2021-01" db="EMBL/GenBank/DDBJ databases">
        <title>Genome Sequencing of Type Strains.</title>
        <authorList>
            <person name="Lemaire J.F."/>
            <person name="Inderbitzin P."/>
            <person name="Collins S.B."/>
            <person name="Wespe N."/>
            <person name="Knight-Connoni V."/>
        </authorList>
    </citation>
    <scope>NUCLEOTIDE SEQUENCE [LARGE SCALE GENOMIC DNA]</scope>
    <source>
        <strain evidence="2 3">DSM 14730</strain>
    </source>
</reference>
<comment type="caution">
    <text evidence="2">The sequence shown here is derived from an EMBL/GenBank/DDBJ whole genome shotgun (WGS) entry which is preliminary data.</text>
</comment>
<protein>
    <submittedName>
        <fullName evidence="2">Uncharacterized protein</fullName>
    </submittedName>
</protein>
<feature type="compositionally biased region" description="Polar residues" evidence="1">
    <location>
        <begin position="26"/>
        <end position="35"/>
    </location>
</feature>